<sequence>MSDEYELADFASYLQVPAEEWFDWTETKSAHYISKFNELSVEDVAQGKTIPEIKEQHGDHESLEFKELPEDDINSLYDTPLSAGLIKTIVKGAEQLLNNPNSVQRMPTLTSDPTRKKYLVA</sequence>
<protein>
    <submittedName>
        <fullName evidence="1">Uncharacterized protein</fullName>
    </submittedName>
</protein>
<evidence type="ECO:0000313" key="2">
    <source>
        <dbReference type="Proteomes" id="UP001159405"/>
    </source>
</evidence>
<reference evidence="1 2" key="1">
    <citation type="submission" date="2022-05" db="EMBL/GenBank/DDBJ databases">
        <authorList>
            <consortium name="Genoscope - CEA"/>
            <person name="William W."/>
        </authorList>
    </citation>
    <scope>NUCLEOTIDE SEQUENCE [LARGE SCALE GENOMIC DNA]</scope>
</reference>
<evidence type="ECO:0000313" key="1">
    <source>
        <dbReference type="EMBL" id="CAH3187902.1"/>
    </source>
</evidence>
<proteinExistence type="predicted"/>
<gene>
    <name evidence="1" type="ORF">PLOB_00038532</name>
</gene>
<name>A0ABN8SC91_9CNID</name>
<accession>A0ABN8SC91</accession>
<dbReference type="Proteomes" id="UP001159405">
    <property type="component" value="Unassembled WGS sequence"/>
</dbReference>
<dbReference type="EMBL" id="CALNXK010000576">
    <property type="protein sequence ID" value="CAH3187902.1"/>
    <property type="molecule type" value="Genomic_DNA"/>
</dbReference>
<feature type="non-terminal residue" evidence="1">
    <location>
        <position position="121"/>
    </location>
</feature>
<organism evidence="1 2">
    <name type="scientific">Porites lobata</name>
    <dbReference type="NCBI Taxonomy" id="104759"/>
    <lineage>
        <taxon>Eukaryota</taxon>
        <taxon>Metazoa</taxon>
        <taxon>Cnidaria</taxon>
        <taxon>Anthozoa</taxon>
        <taxon>Hexacorallia</taxon>
        <taxon>Scleractinia</taxon>
        <taxon>Fungiina</taxon>
        <taxon>Poritidae</taxon>
        <taxon>Porites</taxon>
    </lineage>
</organism>
<keyword evidence="2" id="KW-1185">Reference proteome</keyword>
<comment type="caution">
    <text evidence="1">The sequence shown here is derived from an EMBL/GenBank/DDBJ whole genome shotgun (WGS) entry which is preliminary data.</text>
</comment>